<keyword evidence="2" id="KW-0175">Coiled coil</keyword>
<dbReference type="InterPro" id="IPR032017">
    <property type="entry name" value="FAM76"/>
</dbReference>
<dbReference type="AlphaFoldDB" id="A0A0N5AU85"/>
<dbReference type="Pfam" id="PF16046">
    <property type="entry name" value="FAM76"/>
    <property type="match status" value="1"/>
</dbReference>
<comment type="similarity">
    <text evidence="1">Belongs to the FAM76 family.</text>
</comment>
<keyword evidence="4" id="KW-1185">Reference proteome</keyword>
<evidence type="ECO:0000256" key="1">
    <source>
        <dbReference type="ARBA" id="ARBA00009097"/>
    </source>
</evidence>
<dbReference type="GO" id="GO:0016607">
    <property type="term" value="C:nuclear speck"/>
    <property type="evidence" value="ECO:0007669"/>
    <property type="project" value="TreeGrafter"/>
</dbReference>
<accession>A0A0N5AU85</accession>
<name>A0A0N5AU85_9BILA</name>
<evidence type="ECO:0000313" key="5">
    <source>
        <dbReference type="WBParaSite" id="SMUV_0000841201-mRNA-1"/>
    </source>
</evidence>
<protein>
    <submittedName>
        <fullName evidence="5">Stc1 domain-containing protein</fullName>
    </submittedName>
</protein>
<reference evidence="5" key="1">
    <citation type="submission" date="2017-02" db="UniProtKB">
        <authorList>
            <consortium name="WormBaseParasite"/>
        </authorList>
    </citation>
    <scope>IDENTIFICATION</scope>
</reference>
<sequence length="187" mass="21647">MKRCCYCRSDIPDAKSNDLQCAKCKKNEAKYQRKPTNCKYCQLPAAFFENKCVWCAHSERKIGPPVTCSECRLKAAFVRDPLKKDKPALCRLCRKSRNKSKETNLSEKSSESGKGSPIKRKNDFLDDQKSKVLKTALLDESGIEQIQSEQFFVIQQYKDQILDLKKKCSEKDKIILDRDKQVQFNHL</sequence>
<dbReference type="WBParaSite" id="SMUV_0000841201-mRNA-1">
    <property type="protein sequence ID" value="SMUV_0000841201-mRNA-1"/>
    <property type="gene ID" value="SMUV_0000841201"/>
</dbReference>
<evidence type="ECO:0000313" key="4">
    <source>
        <dbReference type="Proteomes" id="UP000046393"/>
    </source>
</evidence>
<evidence type="ECO:0000256" key="3">
    <source>
        <dbReference type="SAM" id="MobiDB-lite"/>
    </source>
</evidence>
<dbReference type="PANTHER" id="PTHR46176:SF1">
    <property type="entry name" value="LD21662P"/>
    <property type="match status" value="1"/>
</dbReference>
<dbReference type="PANTHER" id="PTHR46176">
    <property type="entry name" value="LD21662P"/>
    <property type="match status" value="1"/>
</dbReference>
<proteinExistence type="inferred from homology"/>
<dbReference type="Proteomes" id="UP000046393">
    <property type="component" value="Unplaced"/>
</dbReference>
<dbReference type="STRING" id="451379.A0A0N5AU85"/>
<feature type="compositionally biased region" description="Basic and acidic residues" evidence="3">
    <location>
        <begin position="101"/>
        <end position="111"/>
    </location>
</feature>
<organism evidence="4 5">
    <name type="scientific">Syphacia muris</name>
    <dbReference type="NCBI Taxonomy" id="451379"/>
    <lineage>
        <taxon>Eukaryota</taxon>
        <taxon>Metazoa</taxon>
        <taxon>Ecdysozoa</taxon>
        <taxon>Nematoda</taxon>
        <taxon>Chromadorea</taxon>
        <taxon>Rhabditida</taxon>
        <taxon>Spirurina</taxon>
        <taxon>Oxyuridomorpha</taxon>
        <taxon>Oxyuroidea</taxon>
        <taxon>Oxyuridae</taxon>
        <taxon>Syphacia</taxon>
    </lineage>
</organism>
<feature type="region of interest" description="Disordered" evidence="3">
    <location>
        <begin position="101"/>
        <end position="122"/>
    </location>
</feature>
<evidence type="ECO:0000256" key="2">
    <source>
        <dbReference type="ARBA" id="ARBA00023054"/>
    </source>
</evidence>